<protein>
    <submittedName>
        <fullName evidence="1">Uncharacterized protein</fullName>
    </submittedName>
</protein>
<organism evidence="1 2">
    <name type="scientific">Syncephalastrum racemosum</name>
    <name type="common">Filamentous fungus</name>
    <dbReference type="NCBI Taxonomy" id="13706"/>
    <lineage>
        <taxon>Eukaryota</taxon>
        <taxon>Fungi</taxon>
        <taxon>Fungi incertae sedis</taxon>
        <taxon>Mucoromycota</taxon>
        <taxon>Mucoromycotina</taxon>
        <taxon>Mucoromycetes</taxon>
        <taxon>Mucorales</taxon>
        <taxon>Syncephalastraceae</taxon>
        <taxon>Syncephalastrum</taxon>
    </lineage>
</organism>
<proteinExistence type="predicted"/>
<comment type="caution">
    <text evidence="1">The sequence shown here is derived from an EMBL/GenBank/DDBJ whole genome shotgun (WGS) entry which is preliminary data.</text>
</comment>
<dbReference type="EMBL" id="MCGN01000002">
    <property type="protein sequence ID" value="ORZ00750.1"/>
    <property type="molecule type" value="Genomic_DNA"/>
</dbReference>
<dbReference type="Proteomes" id="UP000242180">
    <property type="component" value="Unassembled WGS sequence"/>
</dbReference>
<keyword evidence="2" id="KW-1185">Reference proteome</keyword>
<dbReference type="OrthoDB" id="2279644at2759"/>
<reference evidence="1 2" key="1">
    <citation type="submission" date="2016-07" db="EMBL/GenBank/DDBJ databases">
        <title>Pervasive Adenine N6-methylation of Active Genes in Fungi.</title>
        <authorList>
            <consortium name="DOE Joint Genome Institute"/>
            <person name="Mondo S.J."/>
            <person name="Dannebaum R.O."/>
            <person name="Kuo R.C."/>
            <person name="Labutti K."/>
            <person name="Haridas S."/>
            <person name="Kuo A."/>
            <person name="Salamov A."/>
            <person name="Ahrendt S.R."/>
            <person name="Lipzen A."/>
            <person name="Sullivan W."/>
            <person name="Andreopoulos W.B."/>
            <person name="Clum A."/>
            <person name="Lindquist E."/>
            <person name="Daum C."/>
            <person name="Ramamoorthy G.K."/>
            <person name="Gryganskyi A."/>
            <person name="Culley D."/>
            <person name="Magnuson J.K."/>
            <person name="James T.Y."/>
            <person name="O'Malley M.A."/>
            <person name="Stajich J.E."/>
            <person name="Spatafora J.W."/>
            <person name="Visel A."/>
            <person name="Grigoriev I.V."/>
        </authorList>
    </citation>
    <scope>NUCLEOTIDE SEQUENCE [LARGE SCALE GENOMIC DNA]</scope>
    <source>
        <strain evidence="1 2">NRRL 2496</strain>
    </source>
</reference>
<dbReference type="InParanoid" id="A0A1X2HMZ6"/>
<accession>A0A1X2HMZ6</accession>
<evidence type="ECO:0000313" key="2">
    <source>
        <dbReference type="Proteomes" id="UP000242180"/>
    </source>
</evidence>
<name>A0A1X2HMZ6_SYNRA</name>
<sequence>MAFSSALVLTDLNDYIAPSQACIKPVEVTKSENAGPTEIKVDQEGGYYEISQDGGESKLEKASITLNDCLACR</sequence>
<dbReference type="AlphaFoldDB" id="A0A1X2HMZ6"/>
<evidence type="ECO:0000313" key="1">
    <source>
        <dbReference type="EMBL" id="ORZ00750.1"/>
    </source>
</evidence>
<dbReference type="STRING" id="13706.A0A1X2HMZ6"/>
<gene>
    <name evidence="1" type="ORF">BCR43DRAFT_152036</name>
</gene>